<evidence type="ECO:0000259" key="15">
    <source>
        <dbReference type="PROSITE" id="PS51294"/>
    </source>
</evidence>
<dbReference type="OrthoDB" id="1908091at2759"/>
<keyword evidence="5" id="KW-0287">Flowering</keyword>
<evidence type="ECO:0000256" key="9">
    <source>
        <dbReference type="ARBA" id="ARBA00023242"/>
    </source>
</evidence>
<feature type="compositionally biased region" description="Basic and acidic residues" evidence="12">
    <location>
        <begin position="1489"/>
        <end position="1503"/>
    </location>
</feature>
<dbReference type="PROSITE" id="PS51294">
    <property type="entry name" value="HTH_MYB"/>
    <property type="match status" value="2"/>
</dbReference>
<dbReference type="CDD" id="cd00167">
    <property type="entry name" value="SANT"/>
    <property type="match status" value="2"/>
</dbReference>
<organism evidence="16 17">
    <name type="scientific">Musa troglodytarum</name>
    <name type="common">fe'i banana</name>
    <dbReference type="NCBI Taxonomy" id="320322"/>
    <lineage>
        <taxon>Eukaryota</taxon>
        <taxon>Viridiplantae</taxon>
        <taxon>Streptophyta</taxon>
        <taxon>Embryophyta</taxon>
        <taxon>Tracheophyta</taxon>
        <taxon>Spermatophyta</taxon>
        <taxon>Magnoliopsida</taxon>
        <taxon>Liliopsida</taxon>
        <taxon>Zingiberales</taxon>
        <taxon>Musaceae</taxon>
        <taxon>Musa</taxon>
    </lineage>
</organism>
<feature type="transmembrane region" description="Helical" evidence="13">
    <location>
        <begin position="220"/>
        <end position="243"/>
    </location>
</feature>
<feature type="domain" description="HTH myb-type" evidence="15">
    <location>
        <begin position="360"/>
        <end position="412"/>
    </location>
</feature>
<evidence type="ECO:0000256" key="4">
    <source>
        <dbReference type="ARBA" id="ARBA00023015"/>
    </source>
</evidence>
<dbReference type="InterPro" id="IPR009057">
    <property type="entry name" value="Homeodomain-like_sf"/>
</dbReference>
<feature type="compositionally biased region" description="Low complexity" evidence="12">
    <location>
        <begin position="1469"/>
        <end position="1483"/>
    </location>
</feature>
<dbReference type="Pfam" id="PF00249">
    <property type="entry name" value="Myb_DNA-binding"/>
    <property type="match status" value="2"/>
</dbReference>
<dbReference type="FunFam" id="1.10.10.60:FF:000119">
    <property type="entry name" value="Transcription factor GAMYB"/>
    <property type="match status" value="1"/>
</dbReference>
<feature type="compositionally biased region" description="Polar residues" evidence="12">
    <location>
        <begin position="1370"/>
        <end position="1380"/>
    </location>
</feature>
<feature type="compositionally biased region" description="Basic and acidic residues" evidence="12">
    <location>
        <begin position="330"/>
        <end position="352"/>
    </location>
</feature>
<dbReference type="PROSITE" id="PS50090">
    <property type="entry name" value="MYB_LIKE"/>
    <property type="match status" value="2"/>
</dbReference>
<dbReference type="Gene3D" id="1.10.10.60">
    <property type="entry name" value="Homeodomain-like"/>
    <property type="match status" value="2"/>
</dbReference>
<feature type="transmembrane region" description="Helical" evidence="13">
    <location>
        <begin position="255"/>
        <end position="277"/>
    </location>
</feature>
<dbReference type="SUPFAM" id="SSF46689">
    <property type="entry name" value="Homeodomain-like"/>
    <property type="match status" value="1"/>
</dbReference>
<feature type="region of interest" description="Disordered" evidence="12">
    <location>
        <begin position="1"/>
        <end position="35"/>
    </location>
</feature>
<keyword evidence="8" id="KW-0804">Transcription</keyword>
<name>A0A9E7I9P6_9LILI</name>
<evidence type="ECO:0000256" key="7">
    <source>
        <dbReference type="ARBA" id="ARBA00023159"/>
    </source>
</evidence>
<protein>
    <recommendedName>
        <fullName evidence="10">Transcription factor GAMYB</fullName>
    </recommendedName>
    <alternativeName>
        <fullName evidence="11">OsGAMyb</fullName>
    </alternativeName>
</protein>
<keyword evidence="13" id="KW-1133">Transmembrane helix</keyword>
<evidence type="ECO:0000256" key="12">
    <source>
        <dbReference type="SAM" id="MobiDB-lite"/>
    </source>
</evidence>
<dbReference type="PANTHER" id="PTHR33870:SF4">
    <property type="entry name" value="CARDIOMYOPATHY-ASSOCIATED PROTEIN"/>
    <property type="match status" value="1"/>
</dbReference>
<accession>A0A9E7I9P6</accession>
<keyword evidence="13" id="KW-0812">Transmembrane</keyword>
<keyword evidence="4" id="KW-0805">Transcription regulation</keyword>
<dbReference type="PANTHER" id="PTHR33870">
    <property type="entry name" value="CARDIOMYOPATHY-ASSOCIATED PROTEIN"/>
    <property type="match status" value="1"/>
</dbReference>
<evidence type="ECO:0000256" key="11">
    <source>
        <dbReference type="ARBA" id="ARBA00078675"/>
    </source>
</evidence>
<keyword evidence="17" id="KW-1185">Reference proteome</keyword>
<keyword evidence="9" id="KW-0539">Nucleus</keyword>
<reference evidence="16" key="1">
    <citation type="submission" date="2022-05" db="EMBL/GenBank/DDBJ databases">
        <title>The Musa troglodytarum L. genome provides insights into the mechanism of non-climacteric behaviour and enrichment of carotenoids.</title>
        <authorList>
            <person name="Wang J."/>
        </authorList>
    </citation>
    <scope>NUCLEOTIDE SEQUENCE</scope>
    <source>
        <tissue evidence="16">Leaf</tissue>
    </source>
</reference>
<evidence type="ECO:0000256" key="2">
    <source>
        <dbReference type="ARBA" id="ARBA00022737"/>
    </source>
</evidence>
<feature type="region of interest" description="Disordered" evidence="12">
    <location>
        <begin position="1446"/>
        <end position="1519"/>
    </location>
</feature>
<dbReference type="GO" id="GO:0003677">
    <property type="term" value="F:DNA binding"/>
    <property type="evidence" value="ECO:0007669"/>
    <property type="project" value="UniProtKB-KW"/>
</dbReference>
<dbReference type="FunFam" id="1.10.10.60:FF:000001">
    <property type="entry name" value="MYB-related transcription factor"/>
    <property type="match status" value="1"/>
</dbReference>
<gene>
    <name evidence="16" type="ORF">MUK42_04935</name>
</gene>
<sequence length="1636" mass="180606">MGEHEKNRRLPNSDLLAKKASERKRSKSTNNSSAYPPTLAGWNHLSLRRWVGKKAKAVRSVLSFRALPCRQQRKNSVRLGVKLMCMFSWEEWLWLLDRNCPSQSCSKALMAATAMSLCFCNRPPWMMQMAVKNRGIKQVILHRSLCRSIIHRRSQHHVGRHSGLSSRRFAVFATTEGSTKSNKSDEQIPSWARPDSDEPPPWARDEGDKSTSQSSVEIPFFVYLLASAVTAIAAIGSVFEYVNQKPVFGVLQSDSVFYAPLLGFFVFTGIPTSKYALASRHSCGLNLWKPQTKNPRSKTGEMDISKRQHHYMHFLSPAAILSREMNHLSTKSDTEMIPEDHMDTPSVDEGRRGKSVSKDGQVLKKGPWTSAEDAILVEYVKEHGEGNWNAVQKNSGLSRCGKSCRLRWANHLRPNLKKGAFTPEEEQLIIKLHAKMGNKWAQMATQLPGRTDNEIKNFWNTRIKRLQRAGLPLYPPNVCFQASDGDQQTQIVSSVTQHQNDILQGNNFDFPDIVFENLYPDHGDLSYTSSFPDVSMSSMCHGFESQDHGYTNMMNNVEQLRDSETINVGYYGTFYSGLPSVSRFPFEPSGKMQLAFGLDYPYDPDANIKNLATFGGEISLSHALSNGNISASRPLSGAGKLELPSLQHAETDDSSWTAYHSTPHLEAIDTYVESSPTAVSLQSECISPRSSGLLEVMLHEAQALSNSKRHSSEKSSSSSAITHNEMLESSGLNFFDIGWEDCNDPISPLGCSAASIFNEFMPPVNGSSIHEFLPSESTAVSAGSLNIMAVAEQISTPNVEEKHVLSQTDFPEPEAVLGSGWLEESSQAGKDCFVSDDAIATLLDQDFCKDNKMVPAGASSNPLQGFGLESYPWNKMPDNHFAEEENCGSSHAFFVIYSSCVYKFFPSLFAILVNSSPIIVCTSLLLGILLGLTRPKVSENEEDNDLIDASSSLKNESVANDLVAKNEEMFKVRSREGSKRATKRMTVKTIVLGGSKLNELDQTDAASVYSVEEDNNLIEDKHAARRLVEDLIEASEGIGCAEKITTVLGVNADKTKLDRCHDSCMDSSWHHINHKDASSDSESDGTDISNSSVANAEPILDELDPLVSKDNSEDDSVAFSQNHVSDDGSTEDEAENQDDEDDEELQEEKDDGDKVVVTWTADDQKNLMDLGKSELERNRWLENLIAKREAKKATEKNLIDLDDNMEETSQAYAQLPSISAPRRNPFDLPYDSDELIPGSAPSVLLPRQNPFDLSYEQIYDEENSIQEFVAVPQRDMFVRRHESFSVGASFFSEFKVEKRASRFKAYFGAEKNEPQETAYAGLHRESSGSSDSKLSSTSESDAVSSVIDQEHQKDLLPGSGSSTKHETIPIEQNSQSLDDVKSTDVQQVESRMNIINDHTTHPSDSMLLMEETNQVNESFGTANDDTSRDLVLNLADSFAERVEVIDEEYESSSSTPSEAEKNSPDLEQTSDGSSKGSTASSKTIVADSDVVKVERDHVHDSHIVEPVYDSSPTATERSHSDLALDEAFCIADKGGSPSSAAAERIISSGGGTEESLTSTQGTLWVVPPSLAFVDQNESVSREISIIKELDVIGDELSKVHEDFGGPVLPVLPNPAARKSMLGSNLSSVEVEPSEDR</sequence>
<feature type="compositionally biased region" description="Acidic residues" evidence="12">
    <location>
        <begin position="1128"/>
        <end position="1150"/>
    </location>
</feature>
<proteinExistence type="predicted"/>
<comment type="subcellular location">
    <subcellularLocation>
        <location evidence="1">Nucleus</location>
    </subcellularLocation>
</comment>
<dbReference type="GO" id="GO:0009908">
    <property type="term" value="P:flower development"/>
    <property type="evidence" value="ECO:0007669"/>
    <property type="project" value="UniProtKB-KW"/>
</dbReference>
<feature type="region of interest" description="Disordered" evidence="12">
    <location>
        <begin position="330"/>
        <end position="364"/>
    </location>
</feature>
<feature type="compositionally biased region" description="Low complexity" evidence="12">
    <location>
        <begin position="1327"/>
        <end position="1345"/>
    </location>
</feature>
<keyword evidence="3" id="KW-0221">Differentiation</keyword>
<keyword evidence="13" id="KW-0472">Membrane</keyword>
<evidence type="ECO:0000313" key="17">
    <source>
        <dbReference type="Proteomes" id="UP001055439"/>
    </source>
</evidence>
<feature type="region of interest" description="Disordered" evidence="12">
    <location>
        <begin position="175"/>
        <end position="211"/>
    </location>
</feature>
<feature type="domain" description="HTH myb-type" evidence="15">
    <location>
        <begin position="413"/>
        <end position="467"/>
    </location>
</feature>
<keyword evidence="7" id="KW-0010">Activator</keyword>
<keyword evidence="2" id="KW-0677">Repeat</keyword>
<dbReference type="SMART" id="SM00717">
    <property type="entry name" value="SANT"/>
    <property type="match status" value="2"/>
</dbReference>
<dbReference type="EMBL" id="CP097511">
    <property type="protein sequence ID" value="URE47939.1"/>
    <property type="molecule type" value="Genomic_DNA"/>
</dbReference>
<evidence type="ECO:0000256" key="10">
    <source>
        <dbReference type="ARBA" id="ARBA00071221"/>
    </source>
</evidence>
<evidence type="ECO:0000256" key="3">
    <source>
        <dbReference type="ARBA" id="ARBA00022782"/>
    </source>
</evidence>
<evidence type="ECO:0000256" key="6">
    <source>
        <dbReference type="ARBA" id="ARBA00023125"/>
    </source>
</evidence>
<evidence type="ECO:0000259" key="14">
    <source>
        <dbReference type="PROSITE" id="PS50090"/>
    </source>
</evidence>
<dbReference type="Proteomes" id="UP001055439">
    <property type="component" value="Chromosome 9"/>
</dbReference>
<dbReference type="GO" id="GO:0030154">
    <property type="term" value="P:cell differentiation"/>
    <property type="evidence" value="ECO:0007669"/>
    <property type="project" value="UniProtKB-KW"/>
</dbReference>
<feature type="domain" description="Myb-like" evidence="14">
    <location>
        <begin position="360"/>
        <end position="412"/>
    </location>
</feature>
<evidence type="ECO:0000256" key="1">
    <source>
        <dbReference type="ARBA" id="ARBA00004123"/>
    </source>
</evidence>
<keyword evidence="6" id="KW-0238">DNA-binding</keyword>
<feature type="region of interest" description="Disordered" evidence="12">
    <location>
        <begin position="1321"/>
        <end position="1380"/>
    </location>
</feature>
<dbReference type="InterPro" id="IPR001005">
    <property type="entry name" value="SANT/Myb"/>
</dbReference>
<feature type="region of interest" description="Disordered" evidence="12">
    <location>
        <begin position="1068"/>
        <end position="1155"/>
    </location>
</feature>
<dbReference type="InterPro" id="IPR017930">
    <property type="entry name" value="Myb_dom"/>
</dbReference>
<evidence type="ECO:0000256" key="5">
    <source>
        <dbReference type="ARBA" id="ARBA00023089"/>
    </source>
</evidence>
<evidence type="ECO:0000256" key="13">
    <source>
        <dbReference type="SAM" id="Phobius"/>
    </source>
</evidence>
<evidence type="ECO:0000313" key="16">
    <source>
        <dbReference type="EMBL" id="URE47939.1"/>
    </source>
</evidence>
<dbReference type="GO" id="GO:0005634">
    <property type="term" value="C:nucleus"/>
    <property type="evidence" value="ECO:0007669"/>
    <property type="project" value="UniProtKB-SubCell"/>
</dbReference>
<feature type="domain" description="Myb-like" evidence="14">
    <location>
        <begin position="413"/>
        <end position="463"/>
    </location>
</feature>
<dbReference type="GO" id="GO:0009555">
    <property type="term" value="P:pollen development"/>
    <property type="evidence" value="ECO:0007669"/>
    <property type="project" value="UniProtKB-ARBA"/>
</dbReference>
<evidence type="ECO:0000256" key="8">
    <source>
        <dbReference type="ARBA" id="ARBA00023163"/>
    </source>
</evidence>